<proteinExistence type="predicted"/>
<accession>A0A0F9IW68</accession>
<comment type="caution">
    <text evidence="3">The sequence shown here is derived from an EMBL/GenBank/DDBJ whole genome shotgun (WGS) entry which is preliminary data.</text>
</comment>
<reference evidence="3" key="1">
    <citation type="journal article" date="2015" name="Nature">
        <title>Complex archaea that bridge the gap between prokaryotes and eukaryotes.</title>
        <authorList>
            <person name="Spang A."/>
            <person name="Saw J.H."/>
            <person name="Jorgensen S.L."/>
            <person name="Zaremba-Niedzwiedzka K."/>
            <person name="Martijn J."/>
            <person name="Lind A.E."/>
            <person name="van Eijk R."/>
            <person name="Schleper C."/>
            <person name="Guy L."/>
            <person name="Ettema T.J."/>
        </authorList>
    </citation>
    <scope>NUCLEOTIDE SEQUENCE</scope>
</reference>
<evidence type="ECO:0000313" key="3">
    <source>
        <dbReference type="EMBL" id="KKL97970.1"/>
    </source>
</evidence>
<dbReference type="Pfam" id="PF13619">
    <property type="entry name" value="KTSC"/>
    <property type="match status" value="1"/>
</dbReference>
<evidence type="ECO:0000259" key="2">
    <source>
        <dbReference type="Pfam" id="PF13619"/>
    </source>
</evidence>
<dbReference type="AlphaFoldDB" id="A0A0F9IW68"/>
<gene>
    <name evidence="3" type="ORF">LCGC14_1829130</name>
</gene>
<name>A0A0F9IW68_9ZZZZ</name>
<feature type="domain" description="KTSC" evidence="2">
    <location>
        <begin position="8"/>
        <end position="66"/>
    </location>
</feature>
<organism evidence="3">
    <name type="scientific">marine sediment metagenome</name>
    <dbReference type="NCBI Taxonomy" id="412755"/>
    <lineage>
        <taxon>unclassified sequences</taxon>
        <taxon>metagenomes</taxon>
        <taxon>ecological metagenomes</taxon>
    </lineage>
</organism>
<feature type="region of interest" description="Disordered" evidence="1">
    <location>
        <begin position="128"/>
        <end position="153"/>
    </location>
</feature>
<dbReference type="InterPro" id="IPR025309">
    <property type="entry name" value="KTSC_dom"/>
</dbReference>
<dbReference type="EMBL" id="LAZR01018035">
    <property type="protein sequence ID" value="KKL97970.1"/>
    <property type="molecule type" value="Genomic_DNA"/>
</dbReference>
<evidence type="ECO:0000256" key="1">
    <source>
        <dbReference type="SAM" id="MobiDB-lite"/>
    </source>
</evidence>
<protein>
    <recommendedName>
        <fullName evidence="2">KTSC domain-containing protein</fullName>
    </recommendedName>
</protein>
<sequence>MVDMQDVESSNIAAIGYDQEAQELHVCFVAVPAVYVYQGVPRELFDAMLCADSKGSYLNRMIKGTYAFTKLEEEAEDLLTLTMTRPIFETLQRLLNNTPLNADDGAVHVVLTESASGVVALEAHKGSGPFAEDDEEDCPWHDGFAGAGDDKKA</sequence>